<name>A0A0P0FT68_9BACE</name>
<dbReference type="Proteomes" id="UP000061809">
    <property type="component" value="Chromosome"/>
</dbReference>
<dbReference type="Proteomes" id="UP000325055">
    <property type="component" value="Unassembled WGS sequence"/>
</dbReference>
<evidence type="ECO:0000313" key="5">
    <source>
        <dbReference type="EMBL" id="KAA5422701.1"/>
    </source>
</evidence>
<dbReference type="PATRIC" id="fig|246787.4.peg.1181"/>
<dbReference type="EMBL" id="JAVSNH010000001">
    <property type="protein sequence ID" value="MDT4510646.1"/>
    <property type="molecule type" value="Genomic_DNA"/>
</dbReference>
<evidence type="ECO:0000259" key="1">
    <source>
        <dbReference type="Pfam" id="PF13448"/>
    </source>
</evidence>
<feature type="domain" description="DUF4842" evidence="2">
    <location>
        <begin position="473"/>
        <end position="650"/>
    </location>
</feature>
<reference evidence="8 9" key="2">
    <citation type="journal article" date="2019" name="Nat. Med.">
        <title>A library of human gut bacterial isolates paired with longitudinal multiomics data enables mechanistic microbiome research.</title>
        <authorList>
            <person name="Poyet M."/>
            <person name="Groussin M."/>
            <person name="Gibbons S.M."/>
            <person name="Avila-Pacheco J."/>
            <person name="Jiang X."/>
            <person name="Kearney S.M."/>
            <person name="Perrotta A.R."/>
            <person name="Berdy B."/>
            <person name="Zhao S."/>
            <person name="Lieberman T.D."/>
            <person name="Swanson P.K."/>
            <person name="Smith M."/>
            <person name="Roesemann S."/>
            <person name="Alexander J.E."/>
            <person name="Rich S.A."/>
            <person name="Livny J."/>
            <person name="Vlamakis H."/>
            <person name="Clish C."/>
            <person name="Bullock K."/>
            <person name="Deik A."/>
            <person name="Scott J."/>
            <person name="Pierce K.A."/>
            <person name="Xavier R.J."/>
            <person name="Alm E.J."/>
        </authorList>
    </citation>
    <scope>NUCLEOTIDE SEQUENCE [LARGE SCALE GENOMIC DNA]</scope>
    <source>
        <strain evidence="5 9">BIOML-A6</strain>
        <strain evidence="4 8">BIOML-A7</strain>
    </source>
</reference>
<feature type="domain" description="DUF4114" evidence="1">
    <location>
        <begin position="317"/>
        <end position="399"/>
    </location>
</feature>
<reference evidence="6" key="3">
    <citation type="submission" date="2023-08" db="EMBL/GenBank/DDBJ databases">
        <title>Reintroducing virulent viruses to syntetic microbiomes.</title>
        <authorList>
            <person name="Wilde J."/>
            <person name="Boyes R."/>
            <person name="Robinson A.V."/>
            <person name="Daisley B.A."/>
            <person name="Allen-Vercoe E."/>
        </authorList>
    </citation>
    <scope>NUCLEOTIDE SEQUENCE</scope>
    <source>
        <strain evidence="6">225I_12FAA</strain>
    </source>
</reference>
<dbReference type="Pfam" id="PF16130">
    <property type="entry name" value="DUF4842"/>
    <property type="match status" value="1"/>
</dbReference>
<dbReference type="EMBL" id="CP012801">
    <property type="protein sequence ID" value="ALJ58407.1"/>
    <property type="molecule type" value="Genomic_DNA"/>
</dbReference>
<evidence type="ECO:0000313" key="8">
    <source>
        <dbReference type="Proteomes" id="UP000325055"/>
    </source>
</evidence>
<sequence>MWKKLLGTTLIAAFALSSCTDKDVYQGPKEDEKEFNTFPFSTVQKDVNLNVNYVNGAVQSNVYFEVYDEMPVVESEYGTYTKRQDVNYLFAAYTQEDGTYQGKLELPSYLTKVYIYSPAFFAQTLMEANVVDGSIEATDNTSTDTRTITNTSTPYDSYLVSNRYGNEVWKTWLGTYNLYKNGDINYKYKGKLAATKKDGLYTAHTRIINTHTTCPQEYRGYSDMYVNKDAEVVVTFLGQNTCWTCSLGYYYYKDGEQPKNLNDAHVIMLFPNTQDGNWSNNPNQAKKSAGIDPLTAVQLMYYPNIATGSKEGATTTFPAGYRIGFVLATNGWSNHVGSFSGYKKYRAATSSGLSLNDQGVNFEEPRTAVYRYGDWILTSFEDYMTDENFSDVVITLKSNPVDAITDIPVTNPDEDKTSIDFLKGTYAFEDLWPSQGDYDMNDVVVRYNYGSTFDEKNLIYSESFTFKTFQNIASNQNGLAFRLKTEGNIESTTYSIRQQGEKEFTETTFEYEPQDNVYLLTTNVKENMGTEYKVTVNYSKPISKQSEAQAFIFKNDEDGLRWEVHIPQEMPTSKINKKYFGQGDDASNPNQSIYYVRKGNYPFAFFLSRATESDLSKLLDSANEKTAINLLYSGYDGWVSSNGEKNKDWYKK</sequence>
<evidence type="ECO:0000313" key="9">
    <source>
        <dbReference type="Proteomes" id="UP000448877"/>
    </source>
</evidence>
<evidence type="ECO:0000313" key="3">
    <source>
        <dbReference type="EMBL" id="ALJ58407.1"/>
    </source>
</evidence>
<dbReference type="KEGG" id="bcel:BcellWH2_01145"/>
<dbReference type="InterPro" id="IPR025193">
    <property type="entry name" value="DUF4114"/>
</dbReference>
<dbReference type="InterPro" id="IPR031025">
    <property type="entry name" value="LruC_dom"/>
</dbReference>
<dbReference type="EMBL" id="VVYV01000004">
    <property type="protein sequence ID" value="KAA5422701.1"/>
    <property type="molecule type" value="Genomic_DNA"/>
</dbReference>
<evidence type="ECO:0000313" key="6">
    <source>
        <dbReference type="EMBL" id="MDT4510646.1"/>
    </source>
</evidence>
<dbReference type="NCBIfam" id="TIGR04456">
    <property type="entry name" value="LruC_dom"/>
    <property type="match status" value="1"/>
</dbReference>
<proteinExistence type="predicted"/>
<dbReference type="PROSITE" id="PS51257">
    <property type="entry name" value="PROKAR_LIPOPROTEIN"/>
    <property type="match status" value="1"/>
</dbReference>
<dbReference type="EMBL" id="VVYW01000013">
    <property type="protein sequence ID" value="KAA5407117.1"/>
    <property type="molecule type" value="Genomic_DNA"/>
</dbReference>
<dbReference type="Proteomes" id="UP001266995">
    <property type="component" value="Unassembled WGS sequence"/>
</dbReference>
<dbReference type="Proteomes" id="UP000448877">
    <property type="component" value="Unassembled WGS sequence"/>
</dbReference>
<dbReference type="AlphaFoldDB" id="A0A0P0FT68"/>
<evidence type="ECO:0000313" key="7">
    <source>
        <dbReference type="Proteomes" id="UP000061809"/>
    </source>
</evidence>
<dbReference type="InterPro" id="IPR032295">
    <property type="entry name" value="DUF4842"/>
</dbReference>
<organism evidence="3 7">
    <name type="scientific">Bacteroides cellulosilyticus</name>
    <dbReference type="NCBI Taxonomy" id="246787"/>
    <lineage>
        <taxon>Bacteria</taxon>
        <taxon>Pseudomonadati</taxon>
        <taxon>Bacteroidota</taxon>
        <taxon>Bacteroidia</taxon>
        <taxon>Bacteroidales</taxon>
        <taxon>Bacteroidaceae</taxon>
        <taxon>Bacteroides</taxon>
    </lineage>
</organism>
<accession>A0A0P0FT68</accession>
<reference evidence="3 7" key="1">
    <citation type="journal article" date="2015" name="Science">
        <title>Genetic determinants of in vivo fitness and diet responsiveness in multiple human gut Bacteroides.</title>
        <authorList>
            <person name="Wu M."/>
            <person name="McNulty N.P."/>
            <person name="Rodionov D.A."/>
            <person name="Khoroshkin M.S."/>
            <person name="Griffin N.W."/>
            <person name="Cheng J."/>
            <person name="Latreille P."/>
            <person name="Kerstetter R.A."/>
            <person name="Terrapon N."/>
            <person name="Henrissat B."/>
            <person name="Osterman A.L."/>
            <person name="Gordon J.I."/>
        </authorList>
    </citation>
    <scope>NUCLEOTIDE SEQUENCE [LARGE SCALE GENOMIC DNA]</scope>
    <source>
        <strain evidence="3 7">WH2</strain>
    </source>
</reference>
<dbReference type="RefSeq" id="WP_025726342.1">
    <property type="nucleotide sequence ID" value="NZ_CABMLT010000001.1"/>
</dbReference>
<dbReference type="STRING" id="246787.BcellWH2_01145"/>
<gene>
    <name evidence="3" type="ORF">BcellWH2_01145</name>
    <name evidence="5" type="ORF">F2Y81_04440</name>
    <name evidence="4" type="ORF">F2Y86_16405</name>
    <name evidence="6" type="ORF">RO785_06580</name>
</gene>
<dbReference type="Pfam" id="PF13448">
    <property type="entry name" value="DUF4114"/>
    <property type="match status" value="1"/>
</dbReference>
<dbReference type="eggNOG" id="COG3391">
    <property type="taxonomic scope" value="Bacteria"/>
</dbReference>
<protein>
    <submittedName>
        <fullName evidence="4">LruC domain-containing protein</fullName>
    </submittedName>
</protein>
<evidence type="ECO:0000313" key="4">
    <source>
        <dbReference type="EMBL" id="KAA5407117.1"/>
    </source>
</evidence>
<evidence type="ECO:0000259" key="2">
    <source>
        <dbReference type="Pfam" id="PF16130"/>
    </source>
</evidence>